<dbReference type="SUPFAM" id="SSF109998">
    <property type="entry name" value="Triger factor/SurA peptide-binding domain-like"/>
    <property type="match status" value="1"/>
</dbReference>
<evidence type="ECO:0000256" key="1">
    <source>
        <dbReference type="ARBA" id="ARBA00000971"/>
    </source>
</evidence>
<proteinExistence type="inferred from homology"/>
<dbReference type="InterPro" id="IPR050245">
    <property type="entry name" value="PrsA_foldase"/>
</dbReference>
<reference evidence="10" key="1">
    <citation type="submission" date="2017-08" db="EMBL/GenBank/DDBJ databases">
        <authorList>
            <person name="Imhoff J.F."/>
            <person name="Rahn T."/>
            <person name="Kuenzel S."/>
            <person name="Neulinger S.C."/>
        </authorList>
    </citation>
    <scope>NUCLEOTIDE SEQUENCE</scope>
    <source>
        <strain evidence="10">DSM 9154</strain>
    </source>
</reference>
<dbReference type="InterPro" id="IPR046357">
    <property type="entry name" value="PPIase_dom_sf"/>
</dbReference>
<evidence type="ECO:0000256" key="7">
    <source>
        <dbReference type="ARBA" id="ARBA00031484"/>
    </source>
</evidence>
<dbReference type="PANTHER" id="PTHR47245">
    <property type="entry name" value="PEPTIDYLPROLYL ISOMERASE"/>
    <property type="match status" value="1"/>
</dbReference>
<reference evidence="10" key="2">
    <citation type="journal article" date="2020" name="Microorganisms">
        <title>Osmotic Adaptation and Compatible Solute Biosynthesis of Phototrophic Bacteria as Revealed from Genome Analyses.</title>
        <authorList>
            <person name="Imhoff J.F."/>
            <person name="Rahn T."/>
            <person name="Kunzel S."/>
            <person name="Keller A."/>
            <person name="Neulinger S.C."/>
        </authorList>
    </citation>
    <scope>NUCLEOTIDE SEQUENCE</scope>
    <source>
        <strain evidence="10">DSM 9154</strain>
    </source>
</reference>
<gene>
    <name evidence="10" type="ORF">CKO21_04875</name>
</gene>
<dbReference type="EC" id="5.2.1.8" evidence="3"/>
<organism evidence="10 11">
    <name type="scientific">Rhodovibrio salinarum</name>
    <dbReference type="NCBI Taxonomy" id="1087"/>
    <lineage>
        <taxon>Bacteria</taxon>
        <taxon>Pseudomonadati</taxon>
        <taxon>Pseudomonadota</taxon>
        <taxon>Alphaproteobacteria</taxon>
        <taxon>Rhodospirillales</taxon>
        <taxon>Rhodovibrionaceae</taxon>
        <taxon>Rhodovibrio</taxon>
    </lineage>
</organism>
<sequence>MTTIKVNDAEIPEQAIAQETQNHAGQSMFQAREEAAQALVIRELLLQEARNLGYRPRPHTLGEGKRETDEDSLIRQLLDDQVATPTADEAACRRYYENNKKRFQSPSVYEAAHILFPAAHNDEDARVKARAQAQAAIDTLAAHPNAFAALAYEQSACSSAKEGGRLGQVTRGQTAPELESFMDSLEPGQVCPVPVETRYGVHVLRLDAREDGRQLPFEAVQPRIAEYLQQQSWNRAVSQYISILAGKSRIEGLQMAAASSPLVQ</sequence>
<keyword evidence="11" id="KW-1185">Reference proteome</keyword>
<dbReference type="PROSITE" id="PS01096">
    <property type="entry name" value="PPIC_PPIASE_1"/>
    <property type="match status" value="1"/>
</dbReference>
<dbReference type="EMBL" id="NRRE01000017">
    <property type="protein sequence ID" value="MBK1696574.1"/>
    <property type="molecule type" value="Genomic_DNA"/>
</dbReference>
<evidence type="ECO:0000256" key="8">
    <source>
        <dbReference type="PROSITE-ProRule" id="PRU00278"/>
    </source>
</evidence>
<comment type="catalytic activity">
    <reaction evidence="1">
        <text>[protein]-peptidylproline (omega=180) = [protein]-peptidylproline (omega=0)</text>
        <dbReference type="Rhea" id="RHEA:16237"/>
        <dbReference type="Rhea" id="RHEA-COMP:10747"/>
        <dbReference type="Rhea" id="RHEA-COMP:10748"/>
        <dbReference type="ChEBI" id="CHEBI:83833"/>
        <dbReference type="ChEBI" id="CHEBI:83834"/>
        <dbReference type="EC" id="5.2.1.8"/>
    </reaction>
</comment>
<dbReference type="RefSeq" id="WP_027289427.1">
    <property type="nucleotide sequence ID" value="NZ_NRRE01000017.1"/>
</dbReference>
<evidence type="ECO:0000256" key="4">
    <source>
        <dbReference type="ARBA" id="ARBA00018370"/>
    </source>
</evidence>
<evidence type="ECO:0000313" key="10">
    <source>
        <dbReference type="EMBL" id="MBK1696574.1"/>
    </source>
</evidence>
<evidence type="ECO:0000313" key="11">
    <source>
        <dbReference type="Proteomes" id="UP000778970"/>
    </source>
</evidence>
<protein>
    <recommendedName>
        <fullName evidence="4">Parvulin-like PPIase</fullName>
        <ecNumber evidence="3">5.2.1.8</ecNumber>
    </recommendedName>
    <alternativeName>
        <fullName evidence="6">Peptidyl-prolyl cis-trans isomerase plp</fullName>
    </alternativeName>
    <alternativeName>
        <fullName evidence="7">Rotamase plp</fullName>
    </alternativeName>
</protein>
<dbReference type="InterPro" id="IPR000297">
    <property type="entry name" value="PPIase_PpiC"/>
</dbReference>
<evidence type="ECO:0000256" key="3">
    <source>
        <dbReference type="ARBA" id="ARBA00013194"/>
    </source>
</evidence>
<comment type="caution">
    <text evidence="10">The sequence shown here is derived from an EMBL/GenBank/DDBJ whole genome shotgun (WGS) entry which is preliminary data.</text>
</comment>
<dbReference type="PANTHER" id="PTHR47245:SF2">
    <property type="entry name" value="PEPTIDYL-PROLYL CIS-TRANS ISOMERASE HP_0175-RELATED"/>
    <property type="match status" value="1"/>
</dbReference>
<keyword evidence="5 8" id="KW-0697">Rotamase</keyword>
<dbReference type="InterPro" id="IPR023058">
    <property type="entry name" value="PPIase_PpiC_CS"/>
</dbReference>
<feature type="domain" description="PpiC" evidence="9">
    <location>
        <begin position="106"/>
        <end position="208"/>
    </location>
</feature>
<dbReference type="PROSITE" id="PS50198">
    <property type="entry name" value="PPIC_PPIASE_2"/>
    <property type="match status" value="1"/>
</dbReference>
<keyword evidence="8 10" id="KW-0413">Isomerase</keyword>
<dbReference type="AlphaFoldDB" id="A0A934QGQ6"/>
<comment type="similarity">
    <text evidence="2">Belongs to the PpiC/parvulin rotamase family.</text>
</comment>
<dbReference type="GO" id="GO:0003755">
    <property type="term" value="F:peptidyl-prolyl cis-trans isomerase activity"/>
    <property type="evidence" value="ECO:0007669"/>
    <property type="project" value="UniProtKB-KW"/>
</dbReference>
<dbReference type="Gene3D" id="3.10.50.40">
    <property type="match status" value="1"/>
</dbReference>
<evidence type="ECO:0000256" key="6">
    <source>
        <dbReference type="ARBA" id="ARBA00030642"/>
    </source>
</evidence>
<accession>A0A934QGQ6</accession>
<dbReference type="Proteomes" id="UP000778970">
    <property type="component" value="Unassembled WGS sequence"/>
</dbReference>
<dbReference type="SUPFAM" id="SSF54534">
    <property type="entry name" value="FKBP-like"/>
    <property type="match status" value="1"/>
</dbReference>
<name>A0A934QGQ6_9PROT</name>
<evidence type="ECO:0000259" key="9">
    <source>
        <dbReference type="PROSITE" id="PS50198"/>
    </source>
</evidence>
<dbReference type="Pfam" id="PF00639">
    <property type="entry name" value="Rotamase"/>
    <property type="match status" value="1"/>
</dbReference>
<evidence type="ECO:0000256" key="2">
    <source>
        <dbReference type="ARBA" id="ARBA00007656"/>
    </source>
</evidence>
<dbReference type="InterPro" id="IPR027304">
    <property type="entry name" value="Trigger_fact/SurA_dom_sf"/>
</dbReference>
<evidence type="ECO:0000256" key="5">
    <source>
        <dbReference type="ARBA" id="ARBA00023110"/>
    </source>
</evidence>